<reference evidence="2" key="1">
    <citation type="journal article" date="2019" name="Int. J. Syst. Evol. Microbiol.">
        <title>The Global Catalogue of Microorganisms (GCM) 10K type strain sequencing project: providing services to taxonomists for standard genome sequencing and annotation.</title>
        <authorList>
            <consortium name="The Broad Institute Genomics Platform"/>
            <consortium name="The Broad Institute Genome Sequencing Center for Infectious Disease"/>
            <person name="Wu L."/>
            <person name="Ma J."/>
        </authorList>
    </citation>
    <scope>NUCLEOTIDE SEQUENCE [LARGE SCALE GENOMIC DNA]</scope>
    <source>
        <strain evidence="2">JCM 18306</strain>
    </source>
</reference>
<dbReference type="Proteomes" id="UP001499878">
    <property type="component" value="Unassembled WGS sequence"/>
</dbReference>
<dbReference type="EMBL" id="BAABJR010000011">
    <property type="protein sequence ID" value="GAA5211988.1"/>
    <property type="molecule type" value="Genomic_DNA"/>
</dbReference>
<protein>
    <submittedName>
        <fullName evidence="1">Uncharacterized protein</fullName>
    </submittedName>
</protein>
<sequence length="58" mass="5631">MACGNAASVAFAASVDPAASAAAEPADVDAPPAEQAVASNAAARSVAPVRVLPMRVLR</sequence>
<keyword evidence="2" id="KW-1185">Reference proteome</keyword>
<evidence type="ECO:0000313" key="2">
    <source>
        <dbReference type="Proteomes" id="UP001499878"/>
    </source>
</evidence>
<name>A0ABP9TAE1_9ACTN</name>
<accession>A0ABP9TAE1</accession>
<comment type="caution">
    <text evidence="1">The sequence shown here is derived from an EMBL/GenBank/DDBJ whole genome shotgun (WGS) entry which is preliminary data.</text>
</comment>
<gene>
    <name evidence="1" type="ORF">GCM10023323_45990</name>
</gene>
<evidence type="ECO:0000313" key="1">
    <source>
        <dbReference type="EMBL" id="GAA5211988.1"/>
    </source>
</evidence>
<organism evidence="1 2">
    <name type="scientific">Streptomyces thinghirensis</name>
    <dbReference type="NCBI Taxonomy" id="551547"/>
    <lineage>
        <taxon>Bacteria</taxon>
        <taxon>Bacillati</taxon>
        <taxon>Actinomycetota</taxon>
        <taxon>Actinomycetes</taxon>
        <taxon>Kitasatosporales</taxon>
        <taxon>Streptomycetaceae</taxon>
        <taxon>Streptomyces</taxon>
    </lineage>
</organism>
<proteinExistence type="predicted"/>